<organism evidence="2 3">
    <name type="scientific">Amycolatopsis rhabdoformis</name>
    <dbReference type="NCBI Taxonomy" id="1448059"/>
    <lineage>
        <taxon>Bacteria</taxon>
        <taxon>Bacillati</taxon>
        <taxon>Actinomycetota</taxon>
        <taxon>Actinomycetes</taxon>
        <taxon>Pseudonocardiales</taxon>
        <taxon>Pseudonocardiaceae</taxon>
        <taxon>Amycolatopsis</taxon>
    </lineage>
</organism>
<gene>
    <name evidence="2" type="ORF">VSH64_14250</name>
</gene>
<name>A0ABZ1IG75_9PSEU</name>
<proteinExistence type="predicted"/>
<keyword evidence="3" id="KW-1185">Reference proteome</keyword>
<feature type="signal peptide" evidence="1">
    <location>
        <begin position="1"/>
        <end position="25"/>
    </location>
</feature>
<sequence>MLKNTATTLTIAGLLTVAAAGVATAQPLSGRGPCGGTTCVSTAGAAHAGTLYLDYDLQGGGYAQELKLIANNVDLSGCSFSNVVHAPATGTMTCHLGSSAQVVAYARMQNTASGAVGWHQ</sequence>
<keyword evidence="1" id="KW-0732">Signal</keyword>
<evidence type="ECO:0000256" key="1">
    <source>
        <dbReference type="SAM" id="SignalP"/>
    </source>
</evidence>
<reference evidence="2 3" key="1">
    <citation type="journal article" date="2015" name="Int. J. Syst. Evol. Microbiol.">
        <title>Amycolatopsis rhabdoformis sp. nov., an actinomycete isolated from a tropical forest soil.</title>
        <authorList>
            <person name="Souza W.R."/>
            <person name="Silva R.E."/>
            <person name="Goodfellow M."/>
            <person name="Busarakam K."/>
            <person name="Figueiro F.S."/>
            <person name="Ferreira D."/>
            <person name="Rodrigues-Filho E."/>
            <person name="Moraes L.A.B."/>
            <person name="Zucchi T.D."/>
        </authorList>
    </citation>
    <scope>NUCLEOTIDE SEQUENCE [LARGE SCALE GENOMIC DNA]</scope>
    <source>
        <strain evidence="2 3">NCIMB 14900</strain>
    </source>
</reference>
<evidence type="ECO:0000313" key="3">
    <source>
        <dbReference type="Proteomes" id="UP001330812"/>
    </source>
</evidence>
<dbReference type="RefSeq" id="WP_326836061.1">
    <property type="nucleotide sequence ID" value="NZ_CP142149.1"/>
</dbReference>
<dbReference type="EMBL" id="CP142149">
    <property type="protein sequence ID" value="WSE33262.1"/>
    <property type="molecule type" value="Genomic_DNA"/>
</dbReference>
<protein>
    <submittedName>
        <fullName evidence="2">Uncharacterized protein</fullName>
    </submittedName>
</protein>
<accession>A0ABZ1IG75</accession>
<evidence type="ECO:0000313" key="2">
    <source>
        <dbReference type="EMBL" id="WSE33262.1"/>
    </source>
</evidence>
<dbReference type="Proteomes" id="UP001330812">
    <property type="component" value="Chromosome"/>
</dbReference>
<feature type="chain" id="PRO_5046763432" evidence="1">
    <location>
        <begin position="26"/>
        <end position="120"/>
    </location>
</feature>